<sequence length="36" mass="3550">MNRLGRALGGLLRAGDLVVLGGELGAGKTTLTRGVG</sequence>
<dbReference type="EMBL" id="VJYJ02001676">
    <property type="protein sequence ID" value="MQS10530.1"/>
    <property type="molecule type" value="Genomic_DNA"/>
</dbReference>
<name>A0A646II41_9ACTN</name>
<protein>
    <submittedName>
        <fullName evidence="2">tRNA (Adenosine(37)-N6)-threonylcarbamoyltransferase complex ATPase subunit type 1 TsaE</fullName>
    </submittedName>
</protein>
<dbReference type="AlphaFoldDB" id="A0A646II41"/>
<comment type="caution">
    <text evidence="2">The sequence shown here is derived from an EMBL/GenBank/DDBJ whole genome shotgun (WGS) entry which is preliminary data.</text>
</comment>
<reference evidence="2" key="1">
    <citation type="submission" date="2019-10" db="EMBL/GenBank/DDBJ databases">
        <title>Streptomyces sp. nov., a novel actinobacterium isolated from alkaline environment.</title>
        <authorList>
            <person name="Golinska P."/>
        </authorList>
    </citation>
    <scope>NUCLEOTIDE SEQUENCE</scope>
    <source>
        <strain evidence="2">IF17</strain>
    </source>
</reference>
<dbReference type="Gene3D" id="3.40.50.300">
    <property type="entry name" value="P-loop containing nucleotide triphosphate hydrolases"/>
    <property type="match status" value="1"/>
</dbReference>
<evidence type="ECO:0000256" key="1">
    <source>
        <dbReference type="ARBA" id="ARBA00024908"/>
    </source>
</evidence>
<feature type="non-terminal residue" evidence="2">
    <location>
        <position position="36"/>
    </location>
</feature>
<keyword evidence="2" id="KW-0808">Transferase</keyword>
<evidence type="ECO:0000313" key="2">
    <source>
        <dbReference type="EMBL" id="MQS10530.1"/>
    </source>
</evidence>
<dbReference type="SUPFAM" id="SSF52540">
    <property type="entry name" value="P-loop containing nucleoside triphosphate hydrolases"/>
    <property type="match status" value="1"/>
</dbReference>
<accession>A0A646II41</accession>
<comment type="function">
    <text evidence="1">Required for the formation of a threonylcarbamoyl group on adenosine at position 37 (t(6)A37) in tRNAs that read codons beginning with adenine. Is involved in the transfer of the threonylcarbamoyl moiety of threonylcarbamoyl-AMP (TC-AMP) to the N6 group of A37, together with TsaD and TsaB. TsaE seems to play an indirect role in the t(6)A biosynthesis pathway, possibly in regulating the core enzymatic function of TsaD.</text>
</comment>
<dbReference type="GO" id="GO:0016740">
    <property type="term" value="F:transferase activity"/>
    <property type="evidence" value="ECO:0007669"/>
    <property type="project" value="UniProtKB-KW"/>
</dbReference>
<dbReference type="InterPro" id="IPR027417">
    <property type="entry name" value="P-loop_NTPase"/>
</dbReference>
<proteinExistence type="predicted"/>
<dbReference type="Pfam" id="PF02367">
    <property type="entry name" value="TsaE"/>
    <property type="match status" value="1"/>
</dbReference>
<gene>
    <name evidence="2" type="ORF">FNX48_026240</name>
</gene>
<dbReference type="GO" id="GO:0002949">
    <property type="term" value="P:tRNA threonylcarbamoyladenosine modification"/>
    <property type="evidence" value="ECO:0007669"/>
    <property type="project" value="InterPro"/>
</dbReference>
<dbReference type="InterPro" id="IPR003442">
    <property type="entry name" value="T6A_TsaE"/>
</dbReference>
<dbReference type="Proteomes" id="UP000315516">
    <property type="component" value="Unassembled WGS sequence"/>
</dbReference>
<organism evidence="2">
    <name type="scientific">Streptomyces alkaliphilus</name>
    <dbReference type="NCBI Taxonomy" id="1472722"/>
    <lineage>
        <taxon>Bacteria</taxon>
        <taxon>Bacillati</taxon>
        <taxon>Actinomycetota</taxon>
        <taxon>Actinomycetes</taxon>
        <taxon>Kitasatosporales</taxon>
        <taxon>Streptomycetaceae</taxon>
        <taxon>Streptomyces</taxon>
    </lineage>
</organism>